<sequence>MNEFYNTIIEYLNVSGSYKRSLIVGIITIITLIIAVIMHYITAYIIKNHLIKLIKKSETKWDDFLIENNILEYLNALVPLIVFHTMISKLNFFESFFEKAINIGIVIIFTLIANGILSVFGDIYSTYSISKRRPIKSYLQVMSLFLMIIAMTISVGIIMDKSPLKILSGIGAMTAVIMLIFKDAILGFVASIQLAANNMVGIGDWIEMPGQLADGDVIEINLTNVKVQNFDKTITTIPSYALVSNSFRNWKGMQSAGSRRIKRSIFLDSSSVKFLSSEEVKKYKKIDLLKDYIEKKEKEIEKSNSDKNIGAAPINGRRLTNIGMFRAYVQLYLKNSPYINQNLTLLVRQQEPTFQGIPLEIYCFAKTIVWQEYEGIQSDLFEHLIPTIHEFDLAIFQNPTGNDLKMLRK</sequence>
<evidence type="ECO:0000259" key="6">
    <source>
        <dbReference type="Pfam" id="PF00924"/>
    </source>
</evidence>
<dbReference type="InterPro" id="IPR023408">
    <property type="entry name" value="MscS_beta-dom_sf"/>
</dbReference>
<feature type="transmembrane region" description="Helical" evidence="5">
    <location>
        <begin position="70"/>
        <end position="88"/>
    </location>
</feature>
<feature type="transmembrane region" description="Helical" evidence="5">
    <location>
        <begin position="137"/>
        <end position="158"/>
    </location>
</feature>
<organism evidence="7 8">
    <name type="scientific">Psychrilyobacter piezotolerans</name>
    <dbReference type="NCBI Taxonomy" id="2293438"/>
    <lineage>
        <taxon>Bacteria</taxon>
        <taxon>Fusobacteriati</taxon>
        <taxon>Fusobacteriota</taxon>
        <taxon>Fusobacteriia</taxon>
        <taxon>Fusobacteriales</taxon>
        <taxon>Fusobacteriaceae</taxon>
        <taxon>Psychrilyobacter</taxon>
    </lineage>
</organism>
<dbReference type="InterPro" id="IPR006685">
    <property type="entry name" value="MscS_channel_2nd"/>
</dbReference>
<feature type="transmembrane region" description="Helical" evidence="5">
    <location>
        <begin position="100"/>
        <end position="125"/>
    </location>
</feature>
<keyword evidence="2 5" id="KW-0812">Transmembrane</keyword>
<dbReference type="EMBL" id="QUAJ01000057">
    <property type="protein sequence ID" value="REI39264.1"/>
    <property type="molecule type" value="Genomic_DNA"/>
</dbReference>
<keyword evidence="4 5" id="KW-0472">Membrane</keyword>
<comment type="subcellular location">
    <subcellularLocation>
        <location evidence="1">Membrane</location>
    </subcellularLocation>
</comment>
<feature type="domain" description="Mechanosensitive ion channel MscS" evidence="6">
    <location>
        <begin position="184"/>
        <end position="251"/>
    </location>
</feature>
<dbReference type="Pfam" id="PF00924">
    <property type="entry name" value="MS_channel_2nd"/>
    <property type="match status" value="1"/>
</dbReference>
<feature type="transmembrane region" description="Helical" evidence="5">
    <location>
        <begin position="22"/>
        <end position="46"/>
    </location>
</feature>
<evidence type="ECO:0000313" key="8">
    <source>
        <dbReference type="Proteomes" id="UP000263486"/>
    </source>
</evidence>
<evidence type="ECO:0000256" key="5">
    <source>
        <dbReference type="SAM" id="Phobius"/>
    </source>
</evidence>
<keyword evidence="8" id="KW-1185">Reference proteome</keyword>
<reference evidence="7 8" key="1">
    <citation type="submission" date="2018-08" db="EMBL/GenBank/DDBJ databases">
        <title>Draft genome sequence of Psychrilyobacter sp. strain SD5 isolated from Black Sea water.</title>
        <authorList>
            <person name="Yadav S."/>
            <person name="Villanueva L."/>
            <person name="Damste J.S.S."/>
        </authorList>
    </citation>
    <scope>NUCLEOTIDE SEQUENCE [LARGE SCALE GENOMIC DNA]</scope>
    <source>
        <strain evidence="7 8">SD5</strain>
    </source>
</reference>
<evidence type="ECO:0000256" key="3">
    <source>
        <dbReference type="ARBA" id="ARBA00022989"/>
    </source>
</evidence>
<keyword evidence="3 5" id="KW-1133">Transmembrane helix</keyword>
<name>A0ABX9KCT1_9FUSO</name>
<comment type="caution">
    <text evidence="7">The sequence shown here is derived from an EMBL/GenBank/DDBJ whole genome shotgun (WGS) entry which is preliminary data.</text>
</comment>
<gene>
    <name evidence="7" type="ORF">DYH56_15445</name>
</gene>
<dbReference type="PANTHER" id="PTHR30414:SF0">
    <property type="entry name" value="MINICONDUCTANCE MECHANOSENSITIVE CHANNEL YBDG"/>
    <property type="match status" value="1"/>
</dbReference>
<dbReference type="InterPro" id="IPR010920">
    <property type="entry name" value="LSM_dom_sf"/>
</dbReference>
<evidence type="ECO:0000313" key="7">
    <source>
        <dbReference type="EMBL" id="REI39264.1"/>
    </source>
</evidence>
<protein>
    <submittedName>
        <fullName evidence="7">Mechanosensitive ion channel family protein</fullName>
    </submittedName>
</protein>
<dbReference type="SUPFAM" id="SSF50182">
    <property type="entry name" value="Sm-like ribonucleoproteins"/>
    <property type="match status" value="1"/>
</dbReference>
<proteinExistence type="predicted"/>
<dbReference type="Gene3D" id="2.30.30.60">
    <property type="match status" value="1"/>
</dbReference>
<accession>A0ABX9KCT1</accession>
<feature type="transmembrane region" description="Helical" evidence="5">
    <location>
        <begin position="164"/>
        <end position="181"/>
    </location>
</feature>
<evidence type="ECO:0000256" key="2">
    <source>
        <dbReference type="ARBA" id="ARBA00022692"/>
    </source>
</evidence>
<evidence type="ECO:0000256" key="4">
    <source>
        <dbReference type="ARBA" id="ARBA00023136"/>
    </source>
</evidence>
<dbReference type="PANTHER" id="PTHR30414">
    <property type="entry name" value="MINICONDUCTANCE MECHANOSENSITIVE CHANNEL YBDG"/>
    <property type="match status" value="1"/>
</dbReference>
<dbReference type="InterPro" id="IPR030192">
    <property type="entry name" value="YbdG"/>
</dbReference>
<dbReference type="Proteomes" id="UP000263486">
    <property type="component" value="Unassembled WGS sequence"/>
</dbReference>
<dbReference type="RefSeq" id="WP_114643758.1">
    <property type="nucleotide sequence ID" value="NZ_JAACIO010000006.1"/>
</dbReference>
<evidence type="ECO:0000256" key="1">
    <source>
        <dbReference type="ARBA" id="ARBA00004370"/>
    </source>
</evidence>